<evidence type="ECO:0000313" key="2">
    <source>
        <dbReference type="EMBL" id="KIC78714.1"/>
    </source>
</evidence>
<feature type="domain" description="Mga helix-turn-helix" evidence="1">
    <location>
        <begin position="81"/>
        <end position="155"/>
    </location>
</feature>
<dbReference type="Proteomes" id="UP000031339">
    <property type="component" value="Unassembled WGS sequence"/>
</dbReference>
<sequence>MLDKYLEESILNKATILQIILEFQTIDIEQLAQLTEFSEKIIYQHLAELKEEFNDLFYLKVFANTVHLDLITKINPSICFHRIYQSSTFLHLLRYFLQEEKESFICFIQKEYISRATGYRIRDKCLDFLKEVGLSLDRYQVIGPEYRIRFLIALLEYKFGIHLYEIKEKELKLVYQWIRSSNAHISQEAFEAATEESRFFSILVVLMWKRKNFPVVLPASQELEKLKTLLVYPKLITLTKKILEPALQVMFTPTDYDYLFLAYCTTPNPFSRDKWLEHDRDTALDIIMKQGMLLPLIQKFRLLFGDELINSQPFRIVMLFFMKPFICNLQSLVPNSYIFQYDHRGLFDPLYLLLSPLVKEWMKEVGLTGEVYKYHIYHVTIQLRELIYANMAPISLYIFASNNADVTTLKNAFSRNIPPSITRIVVIDFLNSSLHLQDHEETNIIVADQHISTYIKSLFPDKEHILINFSMNFYDIHYQHIYEAIYKLRKERYQEYINGLKKLL</sequence>
<comment type="caution">
    <text evidence="2">The sequence shown here is derived from an EMBL/GenBank/DDBJ whole genome shotgun (WGS) entry which is preliminary data.</text>
</comment>
<gene>
    <name evidence="2" type="ORF">RN79_03875</name>
</gene>
<dbReference type="EMBL" id="JWIY01000001">
    <property type="protein sequence ID" value="KIC78714.1"/>
    <property type="molecule type" value="Genomic_DNA"/>
</dbReference>
<dbReference type="eggNOG" id="COG3711">
    <property type="taxonomic scope" value="Bacteria"/>
</dbReference>
<keyword evidence="2" id="KW-0238">DNA-binding</keyword>
<dbReference type="STRING" id="862969.SCI_1052"/>
<dbReference type="AlphaFoldDB" id="A0A0C1HN41"/>
<dbReference type="GO" id="GO:0003677">
    <property type="term" value="F:DNA binding"/>
    <property type="evidence" value="ECO:0007669"/>
    <property type="project" value="UniProtKB-KW"/>
</dbReference>
<evidence type="ECO:0000313" key="3">
    <source>
        <dbReference type="Proteomes" id="UP000031339"/>
    </source>
</evidence>
<proteinExistence type="predicted"/>
<dbReference type="OrthoDB" id="2363368at2"/>
<organism evidence="2 3">
    <name type="scientific">Streptococcus constellatus</name>
    <dbReference type="NCBI Taxonomy" id="76860"/>
    <lineage>
        <taxon>Bacteria</taxon>
        <taxon>Bacillati</taxon>
        <taxon>Bacillota</taxon>
        <taxon>Bacilli</taxon>
        <taxon>Lactobacillales</taxon>
        <taxon>Streptococcaceae</taxon>
        <taxon>Streptococcus</taxon>
        <taxon>Streptococcus anginosus group</taxon>
    </lineage>
</organism>
<name>A0A0C1HN41_STRCV</name>
<reference evidence="2 3" key="1">
    <citation type="submission" date="2014-12" db="EMBL/GenBank/DDBJ databases">
        <title>Partial genome sequence of Streptococcus constellatus KCOM 1650 (= ChDC B144).</title>
        <authorList>
            <person name="Kook J.-K."/>
            <person name="Park S.-N."/>
            <person name="Lim Y.K."/>
            <person name="Jo E."/>
        </authorList>
    </citation>
    <scope>NUCLEOTIDE SEQUENCE [LARGE SCALE GENOMIC DNA]</scope>
    <source>
        <strain evidence="2 3">KCOM 1650</strain>
    </source>
</reference>
<protein>
    <submittedName>
        <fullName evidence="2">DNA-binding protein</fullName>
    </submittedName>
</protein>
<accession>A0A0C1HN41</accession>
<dbReference type="RefSeq" id="WP_039677165.1">
    <property type="nucleotide sequence ID" value="NZ_CP029207.1"/>
</dbReference>
<evidence type="ECO:0000259" key="1">
    <source>
        <dbReference type="Pfam" id="PF05043"/>
    </source>
</evidence>
<dbReference type="Pfam" id="PF05043">
    <property type="entry name" value="Mga"/>
    <property type="match status" value="1"/>
</dbReference>
<dbReference type="InterPro" id="IPR007737">
    <property type="entry name" value="Mga_HTH"/>
</dbReference>